<dbReference type="PROSITE" id="PS51257">
    <property type="entry name" value="PROKAR_LIPOPROTEIN"/>
    <property type="match status" value="1"/>
</dbReference>
<dbReference type="PANTHER" id="PTHR31676:SF27">
    <property type="entry name" value="EXPRESSED PROTEIN"/>
    <property type="match status" value="1"/>
</dbReference>
<evidence type="ECO:0000313" key="3">
    <source>
        <dbReference type="Proteomes" id="UP001179952"/>
    </source>
</evidence>
<evidence type="ECO:0000256" key="1">
    <source>
        <dbReference type="SAM" id="SignalP"/>
    </source>
</evidence>
<gene>
    <name evidence="2" type="ORF">QJS04_geneDACA009943</name>
</gene>
<name>A0AAV9BGS1_ACOGR</name>
<keyword evidence="1" id="KW-0732">Signal</keyword>
<dbReference type="InterPro" id="IPR007493">
    <property type="entry name" value="DUF538"/>
</dbReference>
<dbReference type="Pfam" id="PF04398">
    <property type="entry name" value="DUF538"/>
    <property type="match status" value="1"/>
</dbReference>
<dbReference type="SUPFAM" id="SSF141562">
    <property type="entry name" value="At5g01610-like"/>
    <property type="match status" value="1"/>
</dbReference>
<dbReference type="AlphaFoldDB" id="A0AAV9BGS1"/>
<dbReference type="InterPro" id="IPR036758">
    <property type="entry name" value="At5g01610-like"/>
</dbReference>
<accession>A0AAV9BGS1</accession>
<keyword evidence="3" id="KW-1185">Reference proteome</keyword>
<protein>
    <recommendedName>
        <fullName evidence="4">DUF538 family protein</fullName>
    </recommendedName>
</protein>
<feature type="chain" id="PRO_5043496801" description="DUF538 family protein" evidence="1">
    <location>
        <begin position="22"/>
        <end position="164"/>
    </location>
</feature>
<comment type="caution">
    <text evidence="2">The sequence shown here is derived from an EMBL/GenBank/DDBJ whole genome shotgun (WGS) entry which is preliminary data.</text>
</comment>
<feature type="signal peptide" evidence="1">
    <location>
        <begin position="1"/>
        <end position="21"/>
    </location>
</feature>
<sequence length="164" mass="17929">MLNKKILLFLFLTTIISISCSETPFPFPYANPPSSPSHTVYEVLEVLNFPKGILPIGVKSYILSDDGSFQVYFADEGCTFGSQAGYELSYSSKVTGKVMKGSIKNIVGVKVKVLFAWLSITEVTRKEGSLQFNVGPLSASFELSKFENCPQCGCGFDCALLHDT</sequence>
<evidence type="ECO:0008006" key="4">
    <source>
        <dbReference type="Google" id="ProtNLM"/>
    </source>
</evidence>
<dbReference type="Proteomes" id="UP001179952">
    <property type="component" value="Unassembled WGS sequence"/>
</dbReference>
<dbReference type="PANTHER" id="PTHR31676">
    <property type="entry name" value="T31J12.3 PROTEIN-RELATED"/>
    <property type="match status" value="1"/>
</dbReference>
<reference evidence="2" key="2">
    <citation type="submission" date="2023-06" db="EMBL/GenBank/DDBJ databases">
        <authorList>
            <person name="Ma L."/>
            <person name="Liu K.-W."/>
            <person name="Li Z."/>
            <person name="Hsiao Y.-Y."/>
            <person name="Qi Y."/>
            <person name="Fu T."/>
            <person name="Tang G."/>
            <person name="Zhang D."/>
            <person name="Sun W.-H."/>
            <person name="Liu D.-K."/>
            <person name="Li Y."/>
            <person name="Chen G.-Z."/>
            <person name="Liu X.-D."/>
            <person name="Liao X.-Y."/>
            <person name="Jiang Y.-T."/>
            <person name="Yu X."/>
            <person name="Hao Y."/>
            <person name="Huang J."/>
            <person name="Zhao X.-W."/>
            <person name="Ke S."/>
            <person name="Chen Y.-Y."/>
            <person name="Wu W.-L."/>
            <person name="Hsu J.-L."/>
            <person name="Lin Y.-F."/>
            <person name="Huang M.-D."/>
            <person name="Li C.-Y."/>
            <person name="Huang L."/>
            <person name="Wang Z.-W."/>
            <person name="Zhao X."/>
            <person name="Zhong W.-Y."/>
            <person name="Peng D.-H."/>
            <person name="Ahmad S."/>
            <person name="Lan S."/>
            <person name="Zhang J.-S."/>
            <person name="Tsai W.-C."/>
            <person name="Van De Peer Y."/>
            <person name="Liu Z.-J."/>
        </authorList>
    </citation>
    <scope>NUCLEOTIDE SEQUENCE</scope>
    <source>
        <strain evidence="2">SCP</strain>
        <tissue evidence="2">Leaves</tissue>
    </source>
</reference>
<reference evidence="2" key="1">
    <citation type="journal article" date="2023" name="Nat. Commun.">
        <title>Diploid and tetraploid genomes of Acorus and the evolution of monocots.</title>
        <authorList>
            <person name="Ma L."/>
            <person name="Liu K.W."/>
            <person name="Li Z."/>
            <person name="Hsiao Y.Y."/>
            <person name="Qi Y."/>
            <person name="Fu T."/>
            <person name="Tang G.D."/>
            <person name="Zhang D."/>
            <person name="Sun W.H."/>
            <person name="Liu D.K."/>
            <person name="Li Y."/>
            <person name="Chen G.Z."/>
            <person name="Liu X.D."/>
            <person name="Liao X.Y."/>
            <person name="Jiang Y.T."/>
            <person name="Yu X."/>
            <person name="Hao Y."/>
            <person name="Huang J."/>
            <person name="Zhao X.W."/>
            <person name="Ke S."/>
            <person name="Chen Y.Y."/>
            <person name="Wu W.L."/>
            <person name="Hsu J.L."/>
            <person name="Lin Y.F."/>
            <person name="Huang M.D."/>
            <person name="Li C.Y."/>
            <person name="Huang L."/>
            <person name="Wang Z.W."/>
            <person name="Zhao X."/>
            <person name="Zhong W.Y."/>
            <person name="Peng D.H."/>
            <person name="Ahmad S."/>
            <person name="Lan S."/>
            <person name="Zhang J.S."/>
            <person name="Tsai W.C."/>
            <person name="Van de Peer Y."/>
            <person name="Liu Z.J."/>
        </authorList>
    </citation>
    <scope>NUCLEOTIDE SEQUENCE</scope>
    <source>
        <strain evidence="2">SCP</strain>
    </source>
</reference>
<proteinExistence type="predicted"/>
<evidence type="ECO:0000313" key="2">
    <source>
        <dbReference type="EMBL" id="KAK1275581.1"/>
    </source>
</evidence>
<dbReference type="EMBL" id="JAUJYN010000003">
    <property type="protein sequence ID" value="KAK1275581.1"/>
    <property type="molecule type" value="Genomic_DNA"/>
</dbReference>
<organism evidence="2 3">
    <name type="scientific">Acorus gramineus</name>
    <name type="common">Dwarf sweet flag</name>
    <dbReference type="NCBI Taxonomy" id="55184"/>
    <lineage>
        <taxon>Eukaryota</taxon>
        <taxon>Viridiplantae</taxon>
        <taxon>Streptophyta</taxon>
        <taxon>Embryophyta</taxon>
        <taxon>Tracheophyta</taxon>
        <taxon>Spermatophyta</taxon>
        <taxon>Magnoliopsida</taxon>
        <taxon>Liliopsida</taxon>
        <taxon>Acoraceae</taxon>
        <taxon>Acorus</taxon>
    </lineage>
</organism>
<dbReference type="Gene3D" id="2.30.240.10">
    <property type="entry name" value="At5g01610-like"/>
    <property type="match status" value="1"/>
</dbReference>